<dbReference type="AlphaFoldDB" id="A0A8B8IMS4"/>
<proteinExistence type="predicted"/>
<dbReference type="RefSeq" id="XP_026498413.2">
    <property type="nucleotide sequence ID" value="XM_026642628.2"/>
</dbReference>
<evidence type="ECO:0000313" key="2">
    <source>
        <dbReference type="RefSeq" id="XP_026498413.2"/>
    </source>
</evidence>
<evidence type="ECO:0000313" key="1">
    <source>
        <dbReference type="Proteomes" id="UP001652626"/>
    </source>
</evidence>
<sequence length="233" mass="27349">MDTFLDLVRIMNNEMSKELRGAVIKFYKIKYFHDFTNYVISLEEATDMIDHCLIEPVEKIENIRKQFHKVINNFEDIRQFDTVNKCINELPDEVAAAHCILHQAVLFNETMQESLMSIVEIKTNQYVRKMNASIYDVQNCLNNLIPYFFEQLLVETYTDKCKFLTVINSSIEDLVKDKWRNHTNTQFPEKWSPLVGFLKEKSLSTLRNIQQSLFVTLLSANITSLDIIKALYS</sequence>
<protein>
    <submittedName>
        <fullName evidence="2">Uncharacterized protein LOC113402391</fullName>
    </submittedName>
</protein>
<dbReference type="GeneID" id="113402391"/>
<accession>A0A8B8IMS4</accession>
<dbReference type="OrthoDB" id="6136301at2759"/>
<gene>
    <name evidence="2" type="primary">LOC113402391</name>
</gene>
<dbReference type="Proteomes" id="UP001652626">
    <property type="component" value="Chromosome 25"/>
</dbReference>
<name>A0A8B8IMS4_VANTA</name>
<organism evidence="1 2">
    <name type="scientific">Vanessa tameamea</name>
    <name type="common">Kamehameha butterfly</name>
    <dbReference type="NCBI Taxonomy" id="334116"/>
    <lineage>
        <taxon>Eukaryota</taxon>
        <taxon>Metazoa</taxon>
        <taxon>Ecdysozoa</taxon>
        <taxon>Arthropoda</taxon>
        <taxon>Hexapoda</taxon>
        <taxon>Insecta</taxon>
        <taxon>Pterygota</taxon>
        <taxon>Neoptera</taxon>
        <taxon>Endopterygota</taxon>
        <taxon>Lepidoptera</taxon>
        <taxon>Glossata</taxon>
        <taxon>Ditrysia</taxon>
        <taxon>Papilionoidea</taxon>
        <taxon>Nymphalidae</taxon>
        <taxon>Nymphalinae</taxon>
        <taxon>Vanessa</taxon>
    </lineage>
</organism>
<keyword evidence="1" id="KW-1185">Reference proteome</keyword>
<dbReference type="OMA" id="HDVIKNF"/>
<reference evidence="2" key="1">
    <citation type="submission" date="2025-08" db="UniProtKB">
        <authorList>
            <consortium name="RefSeq"/>
        </authorList>
    </citation>
    <scope>IDENTIFICATION</scope>
    <source>
        <tissue evidence="2">Whole body</tissue>
    </source>
</reference>